<feature type="region of interest" description="Disordered" evidence="2">
    <location>
        <begin position="1"/>
        <end position="22"/>
    </location>
</feature>
<dbReference type="PANTHER" id="PTHR31150:SF19">
    <property type="entry name" value="RING-TYPE DOMAIN-CONTAINING PROTEIN"/>
    <property type="match status" value="1"/>
</dbReference>
<accession>W9QV84</accession>
<dbReference type="EMBL" id="KE344222">
    <property type="protein sequence ID" value="EXB55160.1"/>
    <property type="molecule type" value="Genomic_DNA"/>
</dbReference>
<feature type="domain" description="RING-type" evidence="3">
    <location>
        <begin position="818"/>
        <end position="873"/>
    </location>
</feature>
<dbReference type="InterPro" id="IPR013083">
    <property type="entry name" value="Znf_RING/FYVE/PHD"/>
</dbReference>
<dbReference type="InterPro" id="IPR001841">
    <property type="entry name" value="Znf_RING"/>
</dbReference>
<evidence type="ECO:0000259" key="3">
    <source>
        <dbReference type="PROSITE" id="PS50089"/>
    </source>
</evidence>
<organism evidence="4 5">
    <name type="scientific">Morus notabilis</name>
    <dbReference type="NCBI Taxonomy" id="981085"/>
    <lineage>
        <taxon>Eukaryota</taxon>
        <taxon>Viridiplantae</taxon>
        <taxon>Streptophyta</taxon>
        <taxon>Embryophyta</taxon>
        <taxon>Tracheophyta</taxon>
        <taxon>Spermatophyta</taxon>
        <taxon>Magnoliopsida</taxon>
        <taxon>eudicotyledons</taxon>
        <taxon>Gunneridae</taxon>
        <taxon>Pentapetalae</taxon>
        <taxon>rosids</taxon>
        <taxon>fabids</taxon>
        <taxon>Rosales</taxon>
        <taxon>Moraceae</taxon>
        <taxon>Moreae</taxon>
        <taxon>Morus</taxon>
    </lineage>
</organism>
<dbReference type="eggNOG" id="ENOG502S4X8">
    <property type="taxonomic scope" value="Eukaryota"/>
</dbReference>
<feature type="compositionally biased region" description="Polar residues" evidence="2">
    <location>
        <begin position="383"/>
        <end position="400"/>
    </location>
</feature>
<dbReference type="GO" id="GO:0008270">
    <property type="term" value="F:zinc ion binding"/>
    <property type="evidence" value="ECO:0007669"/>
    <property type="project" value="UniProtKB-KW"/>
</dbReference>
<sequence>MANDGRKDKQEPPSSTSALQRHDHGFPILRSEPANSTGCFNAAGANNMRNPSTTRPLSPFAFGSMQATPKSYSEGNPSTGFEIMGNTSHSQTPQNTRSVQEYFRAKGIQLQLGPYSNSTRQEGNITTDHSFHATNSPVATDNVINPAYYANIFQNPSTSNQFVNDNSASSSRRIEQREVTIGNHRFPQTVGSFFNYGGQTLFSDSALDGEEIEMSNNLMPSAVQSLSPQKRDGILLRLGIEDPEEALSRCSISGRDITSDNNQMAAFPRSNTFDAQSAVNFSNPSIDMAGDFSVFRNNRDCFSWRQQHVDNWTFPNSTQHVLSDGNAELLSNSNSIAQTPQHDERHHFFIPSDSVTPGIVGSHDAGFAGIDSDNYCEDYSTISPIPGSSQVVPNSRQSRATGLLPSTPGLSSRTSTQPSSSNDQRFRFGVTPELLSNSRFVAQTLQHDEGHHFPMSSNRIDLQIVGNQDEELASSVSNNDFQDNSILSPIPGRNQVVVHDSPWSRATSDSSWRTSESSMFLPLNTVTRSNSLQNQFGEPFAANEGGGATQVSKRGQQIPITSVNRIPQAGQILYGPALKRSPTDSSQAAAQSQRRRIRTPSTNLSISTRAQSDSPIRNLPEVASSAGLARTSLSLSHQANRTSLQPQHQTAQMHHLIPQVASSILPQPGASLLPHQFRFIPFPPHMVIAPAFPPQLLPAQPFPLPPRHVQTVPIHPGSRAIIPPFQPQYVPTFPLQPGIAPTFPFQPRSTSPLQPRNLPHPQPRSRRARGRPPRLRGTPRLRHPPTNAIRHQFPRTNEVFHIKWEDPEMKPRLLGHNCFICKRDLSFTEEGPVSIPSRAPPTAVLPCGHTFHDSCLERITPQSEATNPTCIACAIGET</sequence>
<evidence type="ECO:0000313" key="5">
    <source>
        <dbReference type="Proteomes" id="UP000030645"/>
    </source>
</evidence>
<name>W9QV84_9ROSA</name>
<feature type="region of interest" description="Disordered" evidence="2">
    <location>
        <begin position="740"/>
        <end position="788"/>
    </location>
</feature>
<feature type="region of interest" description="Disordered" evidence="2">
    <location>
        <begin position="575"/>
        <end position="618"/>
    </location>
</feature>
<keyword evidence="5" id="KW-1185">Reference proteome</keyword>
<gene>
    <name evidence="4" type="ORF">L484_018086</name>
</gene>
<proteinExistence type="predicted"/>
<dbReference type="KEGG" id="mnt:21401065"/>
<evidence type="ECO:0000256" key="1">
    <source>
        <dbReference type="PROSITE-ProRule" id="PRU00175"/>
    </source>
</evidence>
<evidence type="ECO:0000256" key="2">
    <source>
        <dbReference type="SAM" id="MobiDB-lite"/>
    </source>
</evidence>
<dbReference type="OrthoDB" id="1188342at2759"/>
<feature type="compositionally biased region" description="Low complexity" evidence="2">
    <location>
        <begin position="411"/>
        <end position="421"/>
    </location>
</feature>
<keyword evidence="1" id="KW-0863">Zinc-finger</keyword>
<reference evidence="5" key="1">
    <citation type="submission" date="2013-01" db="EMBL/GenBank/DDBJ databases">
        <title>Draft Genome Sequence of a Mulberry Tree, Morus notabilis C.K. Schneid.</title>
        <authorList>
            <person name="He N."/>
            <person name="Zhao S."/>
        </authorList>
    </citation>
    <scope>NUCLEOTIDE SEQUENCE</scope>
</reference>
<feature type="region of interest" description="Disordered" evidence="2">
    <location>
        <begin position="383"/>
        <end position="425"/>
    </location>
</feature>
<feature type="compositionally biased region" description="Basic residues" evidence="2">
    <location>
        <begin position="763"/>
        <end position="783"/>
    </location>
</feature>
<dbReference type="PANTHER" id="PTHR31150">
    <property type="entry name" value="EXPRESSED PROTEIN"/>
    <property type="match status" value="1"/>
</dbReference>
<dbReference type="AlphaFoldDB" id="W9QV84"/>
<evidence type="ECO:0000313" key="4">
    <source>
        <dbReference type="EMBL" id="EXB55160.1"/>
    </source>
</evidence>
<feature type="compositionally biased region" description="Basic and acidic residues" evidence="2">
    <location>
        <begin position="1"/>
        <end position="11"/>
    </location>
</feature>
<keyword evidence="1" id="KW-0862">Zinc</keyword>
<dbReference type="Proteomes" id="UP000030645">
    <property type="component" value="Unassembled WGS sequence"/>
</dbReference>
<dbReference type="SUPFAM" id="SSF57850">
    <property type="entry name" value="RING/U-box"/>
    <property type="match status" value="1"/>
</dbReference>
<keyword evidence="1" id="KW-0479">Metal-binding</keyword>
<dbReference type="SMART" id="SM00184">
    <property type="entry name" value="RING"/>
    <property type="match status" value="1"/>
</dbReference>
<protein>
    <recommendedName>
        <fullName evidence="3">RING-type domain-containing protein</fullName>
    </recommendedName>
</protein>
<feature type="compositionally biased region" description="Polar residues" evidence="2">
    <location>
        <begin position="599"/>
        <end position="615"/>
    </location>
</feature>
<dbReference type="Gene3D" id="3.30.40.10">
    <property type="entry name" value="Zinc/RING finger domain, C3HC4 (zinc finger)"/>
    <property type="match status" value="1"/>
</dbReference>
<dbReference type="PROSITE" id="PS50089">
    <property type="entry name" value="ZF_RING_2"/>
    <property type="match status" value="1"/>
</dbReference>